<dbReference type="InterPro" id="IPR008271">
    <property type="entry name" value="Ser/Thr_kinase_AS"/>
</dbReference>
<keyword evidence="5 12" id="KW-0418">Kinase</keyword>
<dbReference type="OrthoDB" id="6111975at2"/>
<evidence type="ECO:0000313" key="13">
    <source>
        <dbReference type="Proteomes" id="UP000214646"/>
    </source>
</evidence>
<dbReference type="GO" id="GO:0005524">
    <property type="term" value="F:ATP binding"/>
    <property type="evidence" value="ECO:0007669"/>
    <property type="project" value="UniProtKB-UniRule"/>
</dbReference>
<evidence type="ECO:0000256" key="1">
    <source>
        <dbReference type="ARBA" id="ARBA00004141"/>
    </source>
</evidence>
<keyword evidence="13" id="KW-1185">Reference proteome</keyword>
<evidence type="ECO:0000256" key="10">
    <source>
        <dbReference type="SAM" id="Phobius"/>
    </source>
</evidence>
<dbReference type="GO" id="GO:0004674">
    <property type="term" value="F:protein serine/threonine kinase activity"/>
    <property type="evidence" value="ECO:0007669"/>
    <property type="project" value="UniProtKB-KW"/>
</dbReference>
<comment type="caution">
    <text evidence="12">The sequence shown here is derived from an EMBL/GenBank/DDBJ whole genome shotgun (WGS) entry which is preliminary data.</text>
</comment>
<feature type="domain" description="Protein kinase" evidence="11">
    <location>
        <begin position="88"/>
        <end position="349"/>
    </location>
</feature>
<keyword evidence="3 10" id="KW-0812">Transmembrane</keyword>
<comment type="subcellular location">
    <subcellularLocation>
        <location evidence="1">Membrane</location>
        <topology evidence="1">Multi-pass membrane protein</topology>
    </subcellularLocation>
</comment>
<proteinExistence type="predicted"/>
<evidence type="ECO:0000256" key="2">
    <source>
        <dbReference type="ARBA" id="ARBA00022679"/>
    </source>
</evidence>
<dbReference type="PROSITE" id="PS00108">
    <property type="entry name" value="PROTEIN_KINASE_ST"/>
    <property type="match status" value="1"/>
</dbReference>
<feature type="transmembrane region" description="Helical" evidence="10">
    <location>
        <begin position="477"/>
        <end position="496"/>
    </location>
</feature>
<keyword evidence="2" id="KW-0808">Transferase</keyword>
<dbReference type="Gene3D" id="1.10.510.10">
    <property type="entry name" value="Transferase(Phosphotransferase) domain 1"/>
    <property type="match status" value="1"/>
</dbReference>
<feature type="transmembrane region" description="Helical" evidence="10">
    <location>
        <begin position="791"/>
        <end position="816"/>
    </location>
</feature>
<name>A0A225DW83_9BACT</name>
<dbReference type="PANTHER" id="PTHR43289">
    <property type="entry name" value="MITOGEN-ACTIVATED PROTEIN KINASE KINASE KINASE 20-RELATED"/>
    <property type="match status" value="1"/>
</dbReference>
<dbReference type="RefSeq" id="WP_088253341.1">
    <property type="nucleotide sequence ID" value="NZ_NIDE01000002.1"/>
</dbReference>
<dbReference type="Pfam" id="PF06271">
    <property type="entry name" value="RDD"/>
    <property type="match status" value="1"/>
</dbReference>
<dbReference type="EMBL" id="NIDE01000002">
    <property type="protein sequence ID" value="OWK45642.1"/>
    <property type="molecule type" value="Genomic_DNA"/>
</dbReference>
<protein>
    <submittedName>
        <fullName evidence="12">Serine/threonine protein kinase</fullName>
    </submittedName>
</protein>
<keyword evidence="4 9" id="KW-0547">Nucleotide-binding</keyword>
<evidence type="ECO:0000256" key="7">
    <source>
        <dbReference type="ARBA" id="ARBA00022989"/>
    </source>
</evidence>
<dbReference type="AlphaFoldDB" id="A0A225DW83"/>
<feature type="transmembrane region" description="Helical" evidence="10">
    <location>
        <begin position="993"/>
        <end position="1011"/>
    </location>
</feature>
<feature type="transmembrane region" description="Helical" evidence="10">
    <location>
        <begin position="447"/>
        <end position="465"/>
    </location>
</feature>
<dbReference type="PROSITE" id="PS50011">
    <property type="entry name" value="PROTEIN_KINASE_DOM"/>
    <property type="match status" value="1"/>
</dbReference>
<evidence type="ECO:0000256" key="6">
    <source>
        <dbReference type="ARBA" id="ARBA00022840"/>
    </source>
</evidence>
<feature type="transmembrane region" description="Helical" evidence="10">
    <location>
        <begin position="365"/>
        <end position="388"/>
    </location>
</feature>
<dbReference type="InterPro" id="IPR010432">
    <property type="entry name" value="RDD"/>
</dbReference>
<feature type="transmembrane region" description="Helical" evidence="10">
    <location>
        <begin position="1017"/>
        <end position="1039"/>
    </location>
</feature>
<dbReference type="GO" id="GO:0016020">
    <property type="term" value="C:membrane"/>
    <property type="evidence" value="ECO:0007669"/>
    <property type="project" value="UniProtKB-SubCell"/>
</dbReference>
<evidence type="ECO:0000256" key="4">
    <source>
        <dbReference type="ARBA" id="ARBA00022741"/>
    </source>
</evidence>
<evidence type="ECO:0000259" key="11">
    <source>
        <dbReference type="PROSITE" id="PS50011"/>
    </source>
</evidence>
<keyword evidence="12" id="KW-0723">Serine/threonine-protein kinase</keyword>
<feature type="binding site" evidence="9">
    <location>
        <position position="117"/>
    </location>
    <ligand>
        <name>ATP</name>
        <dbReference type="ChEBI" id="CHEBI:30616"/>
    </ligand>
</feature>
<accession>A0A225DW83</accession>
<dbReference type="Proteomes" id="UP000214646">
    <property type="component" value="Unassembled WGS sequence"/>
</dbReference>
<dbReference type="InterPro" id="IPR011009">
    <property type="entry name" value="Kinase-like_dom_sf"/>
</dbReference>
<feature type="transmembrane region" description="Helical" evidence="10">
    <location>
        <begin position="408"/>
        <end position="426"/>
    </location>
</feature>
<keyword evidence="8 10" id="KW-0472">Membrane</keyword>
<evidence type="ECO:0000256" key="8">
    <source>
        <dbReference type="ARBA" id="ARBA00023136"/>
    </source>
</evidence>
<dbReference type="PANTHER" id="PTHR43289:SF34">
    <property type="entry name" value="SERINE_THREONINE-PROTEIN KINASE YBDM-RELATED"/>
    <property type="match status" value="1"/>
</dbReference>
<dbReference type="SMART" id="SM00220">
    <property type="entry name" value="S_TKc"/>
    <property type="match status" value="1"/>
</dbReference>
<evidence type="ECO:0000256" key="5">
    <source>
        <dbReference type="ARBA" id="ARBA00022777"/>
    </source>
</evidence>
<dbReference type="CDD" id="cd14014">
    <property type="entry name" value="STKc_PknB_like"/>
    <property type="match status" value="1"/>
</dbReference>
<organism evidence="12 13">
    <name type="scientific">Fimbriiglobus ruber</name>
    <dbReference type="NCBI Taxonomy" id="1908690"/>
    <lineage>
        <taxon>Bacteria</taxon>
        <taxon>Pseudomonadati</taxon>
        <taxon>Planctomycetota</taxon>
        <taxon>Planctomycetia</taxon>
        <taxon>Gemmatales</taxon>
        <taxon>Gemmataceae</taxon>
        <taxon>Fimbriiglobus</taxon>
    </lineage>
</organism>
<dbReference type="Gene3D" id="3.30.200.20">
    <property type="entry name" value="Phosphorylase Kinase, domain 1"/>
    <property type="match status" value="1"/>
</dbReference>
<dbReference type="InterPro" id="IPR017441">
    <property type="entry name" value="Protein_kinase_ATP_BS"/>
</dbReference>
<dbReference type="PROSITE" id="PS00107">
    <property type="entry name" value="PROTEIN_KINASE_ATP"/>
    <property type="match status" value="1"/>
</dbReference>
<dbReference type="SUPFAM" id="SSF56112">
    <property type="entry name" value="Protein kinase-like (PK-like)"/>
    <property type="match status" value="1"/>
</dbReference>
<dbReference type="InterPro" id="IPR000719">
    <property type="entry name" value="Prot_kinase_dom"/>
</dbReference>
<evidence type="ECO:0000256" key="3">
    <source>
        <dbReference type="ARBA" id="ARBA00022692"/>
    </source>
</evidence>
<evidence type="ECO:0000313" key="12">
    <source>
        <dbReference type="EMBL" id="OWK45642.1"/>
    </source>
</evidence>
<evidence type="ECO:0000256" key="9">
    <source>
        <dbReference type="PROSITE-ProRule" id="PRU10141"/>
    </source>
</evidence>
<gene>
    <name evidence="12" type="ORF">FRUB_01973</name>
</gene>
<sequence length="1058" mass="113901">MALTCPRCLRKLSDSVDPVEPPVFCMYCGQKLRATADCPALPPVMPDQAETIDAPEPIYDVSVQVEQAPPPRAADGQVAAVGSVIGGYRLGRVLGSGGMGAVYEAENETTGQRVAIKLLSSRLSANPTSVERFRQEGRVASQITHPRCVFVLRADADAGRPYIVMELMPGRTLKDLVDDRGPLPPGEAVARILDVIDGLAEAHRCGVIHRDVKPSNCFLTDDDRVKVGDFGLSKSLDPDQADQHLTQSGHFLGTILYASPEQIRGEPVGYESDVYSVCATLYHLLAGRAPFQHESLTAALARAVSEPPPPFRAARPDVSPELERVVLKGLDRDRARRWESLEELREELIGLQPERQAPARPRDMVLAFLIDLVLIQVVILPAEVVVRFLVGTTFGLASPTEWNWPAELVYFVYFAVADGLFGCTVGKRLARLRVVRVGRTGPPGLRAGAVRAGVFALLTNALMVGPEWLVEVWPRGPAGWVLALLGAAVAVAALLLQFRRTAQGWRGVHDFASGCRVVQRPRPAHRVRLASRFPNPLDRVQPSPVKLPEVVGGFGVKGKICALPDGGEVWAGVDKALGRRVLVRVFPPGRDDPVNWDAPVTRPTRLRAVGHGTVAWNGTERAWVGYVAPAGAPLADVIDPRGPLSWADARLILEQLVNELADAAGDGSGVYRPAVEQVWVEPGGRVQILDFPLPVGAARVPGALPEPGTGDPSDLVRRVATLALEGTPRAAGGRVRAPLPAHASRITDRLFGGGEPGALDALRGALADNHAFPPHVSAGVRAAHIGVQGPMLALGLVVMFVLGGVFNLTSALTAVLRAQSFADTARIIESDAGCETLLERARRHALNAAERERIESALRPTDRAATRRKLRQAVAVQQVELDEIRQHLNRPERTVLTRFQQESADDVTDADEISLRNVDFAVTTARAGKGATFAAARWPMFGVFVVGVVVWPLVWAGFALVFRGGLAMAVAGITIVRADGRPAGRVRCAARELLVWLPLTAVLLACLWAQAAAPELVLARTVLWLAAVLMVPLYVAIALREPARPPQDRIMGTYLVPV</sequence>
<keyword evidence="6 9" id="KW-0067">ATP-binding</keyword>
<keyword evidence="7 10" id="KW-1133">Transmembrane helix</keyword>
<feature type="transmembrane region" description="Helical" evidence="10">
    <location>
        <begin position="940"/>
        <end position="973"/>
    </location>
</feature>
<dbReference type="Pfam" id="PF00069">
    <property type="entry name" value="Pkinase"/>
    <property type="match status" value="1"/>
</dbReference>
<reference evidence="13" key="1">
    <citation type="submission" date="2017-06" db="EMBL/GenBank/DDBJ databases">
        <title>Genome analysis of Fimbriiglobus ruber SP5, the first member of the order Planctomycetales with confirmed chitinolytic capability.</title>
        <authorList>
            <person name="Ravin N.V."/>
            <person name="Rakitin A.L."/>
            <person name="Ivanova A.A."/>
            <person name="Beletsky A.V."/>
            <person name="Kulichevskaya I.S."/>
            <person name="Mardanov A.V."/>
            <person name="Dedysh S.N."/>
        </authorList>
    </citation>
    <scope>NUCLEOTIDE SEQUENCE [LARGE SCALE GENOMIC DNA]</scope>
    <source>
        <strain evidence="13">SP5</strain>
    </source>
</reference>